<protein>
    <recommendedName>
        <fullName evidence="4">Glycosyl hydrolase family 13 catalytic domain-containing protein</fullName>
    </recommendedName>
</protein>
<accession>A0ABP7NGC5</accession>
<dbReference type="Pfam" id="PF00128">
    <property type="entry name" value="Alpha-amylase"/>
    <property type="match status" value="1"/>
</dbReference>
<dbReference type="SUPFAM" id="SSF51011">
    <property type="entry name" value="Glycosyl hydrolase domain"/>
    <property type="match status" value="1"/>
</dbReference>
<dbReference type="InterPro" id="IPR004193">
    <property type="entry name" value="Glyco_hydro_13_N"/>
</dbReference>
<dbReference type="InterPro" id="IPR013780">
    <property type="entry name" value="Glyco_hydro_b"/>
</dbReference>
<evidence type="ECO:0000313" key="5">
    <source>
        <dbReference type="EMBL" id="GAA3944863.1"/>
    </source>
</evidence>
<dbReference type="InterPro" id="IPR014756">
    <property type="entry name" value="Ig_E-set"/>
</dbReference>
<evidence type="ECO:0000256" key="2">
    <source>
        <dbReference type="ARBA" id="ARBA00023295"/>
    </source>
</evidence>
<keyword evidence="2" id="KW-0326">Glycosidase</keyword>
<dbReference type="SUPFAM" id="SSF81296">
    <property type="entry name" value="E set domains"/>
    <property type="match status" value="2"/>
</dbReference>
<keyword evidence="2" id="KW-0378">Hydrolase</keyword>
<dbReference type="Gene3D" id="2.60.40.10">
    <property type="entry name" value="Immunoglobulins"/>
    <property type="match status" value="6"/>
</dbReference>
<comment type="similarity">
    <text evidence="1 3">Belongs to the glycosyl hydrolase 13 family.</text>
</comment>
<dbReference type="EMBL" id="BAABBO010000001">
    <property type="protein sequence ID" value="GAA3944863.1"/>
    <property type="molecule type" value="Genomic_DNA"/>
</dbReference>
<dbReference type="Pfam" id="PF02922">
    <property type="entry name" value="CBM_48"/>
    <property type="match status" value="1"/>
</dbReference>
<dbReference type="PANTHER" id="PTHR43002">
    <property type="entry name" value="GLYCOGEN DEBRANCHING ENZYME"/>
    <property type="match status" value="1"/>
</dbReference>
<dbReference type="Pfam" id="PF17967">
    <property type="entry name" value="Pullulanase_N2"/>
    <property type="match status" value="1"/>
</dbReference>
<dbReference type="NCBIfam" id="TIGR02103">
    <property type="entry name" value="pullul_strch"/>
    <property type="match status" value="1"/>
</dbReference>
<dbReference type="RefSeq" id="WP_344802009.1">
    <property type="nucleotide sequence ID" value="NZ_BAABBO010000001.1"/>
</dbReference>
<name>A0ABP7NGC5_9GAMM</name>
<dbReference type="SUPFAM" id="SSF51445">
    <property type="entry name" value="(Trans)glycosidases"/>
    <property type="match status" value="2"/>
</dbReference>
<dbReference type="InterPro" id="IPR006046">
    <property type="entry name" value="Alpha_amylase"/>
</dbReference>
<dbReference type="CDD" id="cd11339">
    <property type="entry name" value="AmyAc_bac_CMD_like_2"/>
    <property type="match status" value="1"/>
</dbReference>
<dbReference type="InterPro" id="IPR013783">
    <property type="entry name" value="Ig-like_fold"/>
</dbReference>
<evidence type="ECO:0000313" key="6">
    <source>
        <dbReference type="Proteomes" id="UP001501337"/>
    </source>
</evidence>
<proteinExistence type="inferred from homology"/>
<dbReference type="Gene3D" id="2.60.40.1180">
    <property type="entry name" value="Golgi alpha-mannosidase II"/>
    <property type="match status" value="2"/>
</dbReference>
<dbReference type="CDD" id="cd11341">
    <property type="entry name" value="AmyAc_Pullulanase_LD-like"/>
    <property type="match status" value="1"/>
</dbReference>
<evidence type="ECO:0000256" key="1">
    <source>
        <dbReference type="ARBA" id="ARBA00008061"/>
    </source>
</evidence>
<dbReference type="Pfam" id="PF18494">
    <property type="entry name" value="Pullulanase_Ins"/>
    <property type="match status" value="1"/>
</dbReference>
<dbReference type="Gene3D" id="3.20.20.80">
    <property type="entry name" value="Glycosidases"/>
    <property type="match status" value="2"/>
</dbReference>
<sequence>MGTLLHILQWQAAKLKAAALIVLALSVLTACKERPIQDEIFYFVLPDRFSNGDPTNDTGGLAADKEISGLDPADANYYHGGDLRGLYNKLDYLKNMGVTSIWMTPIFKNRPTQPGSAGYHGYWTLDYTSVDPHLGTNEEMAAFIKHAHRKGMKVFFDIVINHTADVIAYEECHKPDGSLLEGMSTCPYTDTNNPSYTPFIPAGLEDAKTPDWLNDPSVYNNRGDSTFAGESSILGDFYGLDDLNTADQRVVSGMGEIFKFWIREFGIDGFRLDTVKHVDLSFWQQWAPEMKAYAAELGNDDFFMFGEVFDGSPRVVSRYTTVGKLQSALDFGTYFASKDVFAGTAGTQRLADLFQEDDWYADADSDANSLLTFTGNHDVGRIGGDIQRAFPDESDAEHLARLQMAYALNYFGRGVPVVYYGDEQGFTGAGGDGEARQDMFPSEVAGYNDDDLIGTDRTTADDNFSTRHPMYRTLRAYAKVLKQHKALRYGQMTVRSASGEPGIFAFSRVWQQDPNEYLVVMNTSTEVKALTIAGTSGRYDRIFGEDMSRRINADAAGEIVIEMPALSVAIYRAKTEINAAAPEMLTLALDESRKVSGRFEIPVIVEWTDVPVVPMTAVELQVQIDAGEFVTVATDSAPDRVGVDGETALRYRAIYSADDLEGGTMLTFRAVAESARGEKLISETSTVEVGTEPGLTVRFQKPEAWGDEINIYYWNADPSPAVEWPGVPVTALGGGVYEFQFAEGTTAANLIFNDGAGNQTADLFRDADGCFAGDAWVTSCEDGGGDGDGSFAVYFQKPASWATPRVYYWNPTGSADPVTWPGVEMTLIGEDWYKFVFPAGVTASNIIFNDGDGAQTSDLFREGSGCFDFATTAWTDTCDYPAPGLRVRFKRPESWGADVNIYWFNANGETPAIEWPGVPATSLGNDWYEFQFPSSVTASNLIFNDGQGNQTTDLFRDSDGCFGETGEEWTDTCDIPEFRPVEIIGARAHWLEPGRLVWRTTSADISSVRLLSSDTAAISVVEQDGIETIGGESQVVTVTSGGALMASTLEKFPHLAEAPVFSLDLSDEQAKGLMNTQLVAVAYDEAGGFVEATRVQLPGVIDTFYTTEAQLGPVFDGGLPSIRVWAPTAQALKLKFYDAGKNLIQTLQADQVENGVYTFDGSSDWTDRFYRFEVTVYQPASGAIETYEVTDPYSLSLSTDSAYSQLVDIANDESLKPVGWDALVKELPAFRDITLYEGHVRDFSATDESVPEALRGKYLAFTYNGRNGKPKSAGMQHLENLEAAGLTHFHVLPVNDIASVKENPADRVDLNDPYSRLCTKVSVESVQAGCAEFGDTPIGEVFAELVATDPVTQRLQAINYDSRLEGFPGVDGFNWGYDPYHFLAPEGSYATNPDGKTRIRELREMAMALDEIGLKLVVDVVYNHTYGSGLSDQSVLDKLVPGYYHRLNPTSGAVETSTCCDNTAAEHAMMSHLMKQAVTTWAKYYKIDAFRFDLMGHHPKTVMQEIQATLAELTPASDGVQGDRIYIYGEGWDFGEVTGGQRFEQATQFNMAGTGVGTFNDRLRDGVRGGNFTDRGRAQGFANGNETYPNGVTPGAGALSDQADRIRIGLAGNLADYPFVSNSGAVTTGLDYSGVGYTADPQENVIYVDKHDNETLWDNTQAKLPDDLQMDARVRVHLLSQAFVNLGQGVPFHQMGTDLLRSKSMDRDSFDAGDWFNKVDFTAQSNNWAVGLPSEDKNVERWPLMREIMSNPNIDPQPEHIQRAAVLFQEQLALRYSSPLFRLDDADDVINRLGFLNTGAAQTPGLIAMTISDGECAGSDVDATYEGVVVMFNADDDAVSFRAASLAGLPLILHPLQVSGSDDVVRMASFDAASGDFNIPGRTYAVFVLPEGAENAGAMPCNTSIDLILEPGFTVYFNSPAAWEDVSLYYFETSPTAATVDWPGVAMESLGNDWYSYTLPSGVEAANIIFNNAGAGEQTPDLYREGNGCYDFTAASWSDSCELPGLQFHFKKPAEWTDQVNFYWFGAASPSPDWPGVPMVNLGDGWFRVQMADGVDESNIIFNDAGPSGTGNQTADLFRKKGGCYSIAEGWAQTCSYP</sequence>
<dbReference type="CDD" id="cd02860">
    <property type="entry name" value="E_set_Pullulanase"/>
    <property type="match status" value="1"/>
</dbReference>
<feature type="domain" description="Glycosyl hydrolase family 13 catalytic" evidence="4">
    <location>
        <begin position="43"/>
        <end position="479"/>
    </location>
</feature>
<dbReference type="InterPro" id="IPR024561">
    <property type="entry name" value="Pullul_strch_C"/>
</dbReference>
<dbReference type="Gene3D" id="2.60.40.1130">
    <property type="entry name" value="Rab geranylgeranyltransferase alpha-subunit, insert domain"/>
    <property type="match status" value="1"/>
</dbReference>
<dbReference type="Pfam" id="PF11852">
    <property type="entry name" value="Pullul_strch_C"/>
    <property type="match status" value="1"/>
</dbReference>
<gene>
    <name evidence="5" type="ORF">GCM10022278_00030</name>
</gene>
<dbReference type="InterPro" id="IPR006047">
    <property type="entry name" value="GH13_cat_dom"/>
</dbReference>
<dbReference type="InterPro" id="IPR031965">
    <property type="entry name" value="CBM26"/>
</dbReference>
<organism evidence="5 6">
    <name type="scientific">Allohahella marinimesophila</name>
    <dbReference type="NCBI Taxonomy" id="1054972"/>
    <lineage>
        <taxon>Bacteria</taxon>
        <taxon>Pseudomonadati</taxon>
        <taxon>Pseudomonadota</taxon>
        <taxon>Gammaproteobacteria</taxon>
        <taxon>Oceanospirillales</taxon>
        <taxon>Hahellaceae</taxon>
        <taxon>Allohahella</taxon>
    </lineage>
</organism>
<evidence type="ECO:0000259" key="4">
    <source>
        <dbReference type="SMART" id="SM00642"/>
    </source>
</evidence>
<dbReference type="Proteomes" id="UP001501337">
    <property type="component" value="Unassembled WGS sequence"/>
</dbReference>
<dbReference type="PRINTS" id="PR00110">
    <property type="entry name" value="ALPHAAMYLASE"/>
</dbReference>
<dbReference type="SMART" id="SM00642">
    <property type="entry name" value="Aamy"/>
    <property type="match status" value="1"/>
</dbReference>
<dbReference type="InterPro" id="IPR017853">
    <property type="entry name" value="GH"/>
</dbReference>
<comment type="caution">
    <text evidence="5">The sequence shown here is derived from an EMBL/GenBank/DDBJ whole genome shotgun (WGS) entry which is preliminary data.</text>
</comment>
<dbReference type="InterPro" id="IPR040671">
    <property type="entry name" value="Pullulanase_N2"/>
</dbReference>
<evidence type="ECO:0000256" key="3">
    <source>
        <dbReference type="RuleBase" id="RU003615"/>
    </source>
</evidence>
<dbReference type="Pfam" id="PF16738">
    <property type="entry name" value="CBM26"/>
    <property type="match status" value="5"/>
</dbReference>
<reference evidence="6" key="1">
    <citation type="journal article" date="2019" name="Int. J. Syst. Evol. Microbiol.">
        <title>The Global Catalogue of Microorganisms (GCM) 10K type strain sequencing project: providing services to taxonomists for standard genome sequencing and annotation.</title>
        <authorList>
            <consortium name="The Broad Institute Genomics Platform"/>
            <consortium name="The Broad Institute Genome Sequencing Center for Infectious Disease"/>
            <person name="Wu L."/>
            <person name="Ma J."/>
        </authorList>
    </citation>
    <scope>NUCLEOTIDE SEQUENCE [LARGE SCALE GENOMIC DNA]</scope>
    <source>
        <strain evidence="6">JCM 17555</strain>
    </source>
</reference>
<dbReference type="InterPro" id="IPR011839">
    <property type="entry name" value="Pullul_strch"/>
</dbReference>
<keyword evidence="6" id="KW-1185">Reference proteome</keyword>
<dbReference type="InterPro" id="IPR041111">
    <property type="entry name" value="Pullulanase_Ins"/>
</dbReference>